<sequence length="86" mass="9939">MIASISSCMSIKLEETEEMSTFTIKDTDKNPKHHGQFQVSLFKSDSKLLCSCCRFELSGQLCRHCFYVLRMESVEIYPKAMYQQDG</sequence>
<name>A0ACB9AGH7_CICIN</name>
<proteinExistence type="predicted"/>
<accession>A0ACB9AGH7</accession>
<dbReference type="Proteomes" id="UP001055811">
    <property type="component" value="Linkage Group LG07"/>
</dbReference>
<protein>
    <submittedName>
        <fullName evidence="1">Uncharacterized protein</fullName>
    </submittedName>
</protein>
<dbReference type="EMBL" id="CM042015">
    <property type="protein sequence ID" value="KAI3708803.1"/>
    <property type="molecule type" value="Genomic_DNA"/>
</dbReference>
<evidence type="ECO:0000313" key="1">
    <source>
        <dbReference type="EMBL" id="KAI3708803.1"/>
    </source>
</evidence>
<reference evidence="2" key="1">
    <citation type="journal article" date="2022" name="Mol. Ecol. Resour.">
        <title>The genomes of chicory, endive, great burdock and yacon provide insights into Asteraceae palaeo-polyploidization history and plant inulin production.</title>
        <authorList>
            <person name="Fan W."/>
            <person name="Wang S."/>
            <person name="Wang H."/>
            <person name="Wang A."/>
            <person name="Jiang F."/>
            <person name="Liu H."/>
            <person name="Zhao H."/>
            <person name="Xu D."/>
            <person name="Zhang Y."/>
        </authorList>
    </citation>
    <scope>NUCLEOTIDE SEQUENCE [LARGE SCALE GENOMIC DNA]</scope>
    <source>
        <strain evidence="2">cv. Punajuju</strain>
    </source>
</reference>
<gene>
    <name evidence="1" type="ORF">L2E82_38267</name>
</gene>
<evidence type="ECO:0000313" key="2">
    <source>
        <dbReference type="Proteomes" id="UP001055811"/>
    </source>
</evidence>
<organism evidence="1 2">
    <name type="scientific">Cichorium intybus</name>
    <name type="common">Chicory</name>
    <dbReference type="NCBI Taxonomy" id="13427"/>
    <lineage>
        <taxon>Eukaryota</taxon>
        <taxon>Viridiplantae</taxon>
        <taxon>Streptophyta</taxon>
        <taxon>Embryophyta</taxon>
        <taxon>Tracheophyta</taxon>
        <taxon>Spermatophyta</taxon>
        <taxon>Magnoliopsida</taxon>
        <taxon>eudicotyledons</taxon>
        <taxon>Gunneridae</taxon>
        <taxon>Pentapetalae</taxon>
        <taxon>asterids</taxon>
        <taxon>campanulids</taxon>
        <taxon>Asterales</taxon>
        <taxon>Asteraceae</taxon>
        <taxon>Cichorioideae</taxon>
        <taxon>Cichorieae</taxon>
        <taxon>Cichoriinae</taxon>
        <taxon>Cichorium</taxon>
    </lineage>
</organism>
<reference evidence="1 2" key="2">
    <citation type="journal article" date="2022" name="Mol. Ecol. Resour.">
        <title>The genomes of chicory, endive, great burdock and yacon provide insights into Asteraceae paleo-polyploidization history and plant inulin production.</title>
        <authorList>
            <person name="Fan W."/>
            <person name="Wang S."/>
            <person name="Wang H."/>
            <person name="Wang A."/>
            <person name="Jiang F."/>
            <person name="Liu H."/>
            <person name="Zhao H."/>
            <person name="Xu D."/>
            <person name="Zhang Y."/>
        </authorList>
    </citation>
    <scope>NUCLEOTIDE SEQUENCE [LARGE SCALE GENOMIC DNA]</scope>
    <source>
        <strain evidence="2">cv. Punajuju</strain>
        <tissue evidence="1">Leaves</tissue>
    </source>
</reference>
<comment type="caution">
    <text evidence="1">The sequence shown here is derived from an EMBL/GenBank/DDBJ whole genome shotgun (WGS) entry which is preliminary data.</text>
</comment>
<keyword evidence="2" id="KW-1185">Reference proteome</keyword>